<proteinExistence type="predicted"/>
<keyword evidence="2" id="KW-0732">Signal</keyword>
<evidence type="ECO:0000256" key="2">
    <source>
        <dbReference type="SAM" id="SignalP"/>
    </source>
</evidence>
<accession>K2JZE3</accession>
<dbReference type="EMBL" id="AMRI01000007">
    <property type="protein sequence ID" value="EKE75669.1"/>
    <property type="molecule type" value="Genomic_DNA"/>
</dbReference>
<dbReference type="STRING" id="745411.B3C1_06303"/>
<evidence type="ECO:0000313" key="4">
    <source>
        <dbReference type="Proteomes" id="UP000006755"/>
    </source>
</evidence>
<feature type="chain" id="PRO_5003861898" description="Lipoprotein" evidence="2">
    <location>
        <begin position="23"/>
        <end position="87"/>
    </location>
</feature>
<sequence>MKALLPLAALLLAACAAEPGNAGLDNPVAWPTCDDQHELDTLKDKHRPRDRMPDPSAMPCQPYQGPTVSIHVTGPDNPIPESARKGQ</sequence>
<comment type="caution">
    <text evidence="3">The sequence shown here is derived from an EMBL/GenBank/DDBJ whole genome shotgun (WGS) entry which is preliminary data.</text>
</comment>
<feature type="signal peptide" evidence="2">
    <location>
        <begin position="1"/>
        <end position="22"/>
    </location>
</feature>
<dbReference type="RefSeq" id="WP_008483660.1">
    <property type="nucleotide sequence ID" value="NZ_AMRI01000007.1"/>
</dbReference>
<dbReference type="PROSITE" id="PS51257">
    <property type="entry name" value="PROKAR_LIPOPROTEIN"/>
    <property type="match status" value="1"/>
</dbReference>
<evidence type="ECO:0000313" key="3">
    <source>
        <dbReference type="EMBL" id="EKE75669.1"/>
    </source>
</evidence>
<dbReference type="Proteomes" id="UP000006755">
    <property type="component" value="Unassembled WGS sequence"/>
</dbReference>
<organism evidence="3 4">
    <name type="scientific">Gallaecimonas xiamenensis 3-C-1</name>
    <dbReference type="NCBI Taxonomy" id="745411"/>
    <lineage>
        <taxon>Bacteria</taxon>
        <taxon>Pseudomonadati</taxon>
        <taxon>Pseudomonadota</taxon>
        <taxon>Gammaproteobacteria</taxon>
        <taxon>Enterobacterales</taxon>
        <taxon>Gallaecimonadaceae</taxon>
        <taxon>Gallaecimonas</taxon>
    </lineage>
</organism>
<dbReference type="AlphaFoldDB" id="K2JZE3"/>
<reference evidence="3 4" key="1">
    <citation type="journal article" date="2012" name="J. Bacteriol.">
        <title>Genome Sequence of Gallaecimonas xiamenensis Type Strain 3-C-1.</title>
        <authorList>
            <person name="Lai Q."/>
            <person name="Wang L."/>
            <person name="Wang W."/>
            <person name="Shao Z."/>
        </authorList>
    </citation>
    <scope>NUCLEOTIDE SEQUENCE [LARGE SCALE GENOMIC DNA]</scope>
    <source>
        <strain evidence="3 4">3-C-1</strain>
    </source>
</reference>
<evidence type="ECO:0008006" key="5">
    <source>
        <dbReference type="Google" id="ProtNLM"/>
    </source>
</evidence>
<dbReference type="PATRIC" id="fig|745411.4.peg.1251"/>
<evidence type="ECO:0000256" key="1">
    <source>
        <dbReference type="SAM" id="MobiDB-lite"/>
    </source>
</evidence>
<gene>
    <name evidence="3" type="ORF">B3C1_06303</name>
</gene>
<feature type="region of interest" description="Disordered" evidence="1">
    <location>
        <begin position="40"/>
        <end position="87"/>
    </location>
</feature>
<keyword evidence="4" id="KW-1185">Reference proteome</keyword>
<protein>
    <recommendedName>
        <fullName evidence="5">Lipoprotein</fullName>
    </recommendedName>
</protein>
<name>K2JZE3_9GAMM</name>